<organism evidence="1 2">
    <name type="scientific">Funneliformis mosseae</name>
    <name type="common">Endomycorrhizal fungus</name>
    <name type="synonym">Glomus mosseae</name>
    <dbReference type="NCBI Taxonomy" id="27381"/>
    <lineage>
        <taxon>Eukaryota</taxon>
        <taxon>Fungi</taxon>
        <taxon>Fungi incertae sedis</taxon>
        <taxon>Mucoromycota</taxon>
        <taxon>Glomeromycotina</taxon>
        <taxon>Glomeromycetes</taxon>
        <taxon>Glomerales</taxon>
        <taxon>Glomeraceae</taxon>
        <taxon>Funneliformis</taxon>
    </lineage>
</organism>
<feature type="non-terminal residue" evidence="1">
    <location>
        <position position="61"/>
    </location>
</feature>
<sequence length="61" mass="7323">MWSIGYLIRTAHVELQINEPLREYAMELMKVNIVDTPLSAEMAIKFLWQNYREILRHEGLF</sequence>
<comment type="caution">
    <text evidence="1">The sequence shown here is derived from an EMBL/GenBank/DDBJ whole genome shotgun (WGS) entry which is preliminary data.</text>
</comment>
<gene>
    <name evidence="1" type="ORF">FMOSSE_LOCUS11811</name>
</gene>
<dbReference type="Proteomes" id="UP000789375">
    <property type="component" value="Unassembled WGS sequence"/>
</dbReference>
<dbReference type="EMBL" id="CAJVPP010004988">
    <property type="protein sequence ID" value="CAG8658244.1"/>
    <property type="molecule type" value="Genomic_DNA"/>
</dbReference>
<name>A0A9N9DZ98_FUNMO</name>
<evidence type="ECO:0000313" key="2">
    <source>
        <dbReference type="Proteomes" id="UP000789375"/>
    </source>
</evidence>
<dbReference type="AlphaFoldDB" id="A0A9N9DZ98"/>
<reference evidence="1" key="1">
    <citation type="submission" date="2021-06" db="EMBL/GenBank/DDBJ databases">
        <authorList>
            <person name="Kallberg Y."/>
            <person name="Tangrot J."/>
            <person name="Rosling A."/>
        </authorList>
    </citation>
    <scope>NUCLEOTIDE SEQUENCE</scope>
    <source>
        <strain evidence="1">87-6 pot B 2015</strain>
    </source>
</reference>
<evidence type="ECO:0000313" key="1">
    <source>
        <dbReference type="EMBL" id="CAG8658244.1"/>
    </source>
</evidence>
<accession>A0A9N9DZ98</accession>
<proteinExistence type="predicted"/>
<keyword evidence="2" id="KW-1185">Reference proteome</keyword>
<protein>
    <submittedName>
        <fullName evidence="1">12004_t:CDS:1</fullName>
    </submittedName>
</protein>